<proteinExistence type="predicted"/>
<keyword evidence="3" id="KW-1185">Reference proteome</keyword>
<dbReference type="RefSeq" id="WP_204466935.1">
    <property type="nucleotide sequence ID" value="NZ_JAFBCV010000010.1"/>
</dbReference>
<dbReference type="Proteomes" id="UP001179280">
    <property type="component" value="Unassembled WGS sequence"/>
</dbReference>
<evidence type="ECO:0000313" key="2">
    <source>
        <dbReference type="EMBL" id="MBM7839753.1"/>
    </source>
</evidence>
<name>A0ABS2SW38_9BACI</name>
<gene>
    <name evidence="2" type="ORF">JOC54_003033</name>
</gene>
<reference evidence="2" key="1">
    <citation type="submission" date="2021-01" db="EMBL/GenBank/DDBJ databases">
        <title>Genomic Encyclopedia of Type Strains, Phase IV (KMG-IV): sequencing the most valuable type-strain genomes for metagenomic binning, comparative biology and taxonomic classification.</title>
        <authorList>
            <person name="Goeker M."/>
        </authorList>
    </citation>
    <scope>NUCLEOTIDE SEQUENCE</scope>
    <source>
        <strain evidence="2">DSM 21943</strain>
    </source>
</reference>
<evidence type="ECO:0000256" key="1">
    <source>
        <dbReference type="SAM" id="Phobius"/>
    </source>
</evidence>
<organism evidence="2 3">
    <name type="scientific">Shouchella xiaoxiensis</name>
    <dbReference type="NCBI Taxonomy" id="766895"/>
    <lineage>
        <taxon>Bacteria</taxon>
        <taxon>Bacillati</taxon>
        <taxon>Bacillota</taxon>
        <taxon>Bacilli</taxon>
        <taxon>Bacillales</taxon>
        <taxon>Bacillaceae</taxon>
        <taxon>Shouchella</taxon>
    </lineage>
</organism>
<keyword evidence="1" id="KW-1133">Transmembrane helix</keyword>
<feature type="transmembrane region" description="Helical" evidence="1">
    <location>
        <begin position="9"/>
        <end position="28"/>
    </location>
</feature>
<keyword evidence="1" id="KW-0472">Membrane</keyword>
<evidence type="ECO:0000313" key="3">
    <source>
        <dbReference type="Proteomes" id="UP001179280"/>
    </source>
</evidence>
<keyword evidence="1" id="KW-0812">Transmembrane</keyword>
<protein>
    <submittedName>
        <fullName evidence="2">DNA gyrase/topoisomerase IV subunit A</fullName>
    </submittedName>
</protein>
<dbReference type="EMBL" id="JAFBCV010000010">
    <property type="protein sequence ID" value="MBM7839753.1"/>
    <property type="molecule type" value="Genomic_DNA"/>
</dbReference>
<comment type="caution">
    <text evidence="2">The sequence shown here is derived from an EMBL/GenBank/DDBJ whole genome shotgun (WGS) entry which is preliminary data.</text>
</comment>
<accession>A0ABS2SW38</accession>
<sequence>MKEKPTNKVLLIVFPIFIVFAFFIGFLMNSDESQSKVETEEQVESINLAENETSFYTAQFEGNEEVISAMVVMDGTRAELVLHMQSEESAQYTIVFGDAAVNQNNAVITRGNAQDETLFMADDEGELILRSVHPVRVVERNVQVLIERVGGDGGAMFDFVEME</sequence>